<comment type="caution">
    <text evidence="1">The sequence shown here is derived from an EMBL/GenBank/DDBJ whole genome shotgun (WGS) entry which is preliminary data.</text>
</comment>
<evidence type="ECO:0000313" key="2">
    <source>
        <dbReference type="Proteomes" id="UP000229385"/>
    </source>
</evidence>
<protein>
    <recommendedName>
        <fullName evidence="3">HemN C-terminal domain-containing protein</fullName>
    </recommendedName>
</protein>
<dbReference type="EMBL" id="PFWU01000046">
    <property type="protein sequence ID" value="PJA45207.1"/>
    <property type="molecule type" value="Genomic_DNA"/>
</dbReference>
<name>A0A2M7XBD8_9BACT</name>
<dbReference type="AlphaFoldDB" id="A0A2M7XBD8"/>
<accession>A0A2M7XBD8</accession>
<reference evidence="2" key="1">
    <citation type="submission" date="2017-09" db="EMBL/GenBank/DDBJ databases">
        <title>Depth-based differentiation of microbial function through sediment-hosted aquifers and enrichment of novel symbionts in the deep terrestrial subsurface.</title>
        <authorList>
            <person name="Probst A.J."/>
            <person name="Ladd B."/>
            <person name="Jarett J.K."/>
            <person name="Geller-Mcgrath D.E."/>
            <person name="Sieber C.M.K."/>
            <person name="Emerson J.B."/>
            <person name="Anantharaman K."/>
            <person name="Thomas B.C."/>
            <person name="Malmstrom R."/>
            <person name="Stieglmeier M."/>
            <person name="Klingl A."/>
            <person name="Woyke T."/>
            <person name="Ryan C.M."/>
            <person name="Banfield J.F."/>
        </authorList>
    </citation>
    <scope>NUCLEOTIDE SEQUENCE [LARGE SCALE GENOMIC DNA]</scope>
</reference>
<gene>
    <name evidence="1" type="ORF">CO174_04230</name>
</gene>
<sequence length="105" mass="12185">MSSIALDDVSPWSFKIPSYGIGSTDWSCFKMETVAHSIIRICQRAGNWISFTWQDYCQLCLYEPDEIEHRVLDWLVADGALRMQGNTYTPTNRFVQVLRDFITRA</sequence>
<organism evidence="1 2">
    <name type="scientific">Candidatus Uhrbacteria bacterium CG_4_9_14_3_um_filter_50_9</name>
    <dbReference type="NCBI Taxonomy" id="1975035"/>
    <lineage>
        <taxon>Bacteria</taxon>
        <taxon>Candidatus Uhriibacteriota</taxon>
    </lineage>
</organism>
<evidence type="ECO:0008006" key="3">
    <source>
        <dbReference type="Google" id="ProtNLM"/>
    </source>
</evidence>
<dbReference type="Proteomes" id="UP000229385">
    <property type="component" value="Unassembled WGS sequence"/>
</dbReference>
<evidence type="ECO:0000313" key="1">
    <source>
        <dbReference type="EMBL" id="PJA45207.1"/>
    </source>
</evidence>
<proteinExistence type="predicted"/>